<keyword evidence="1 4" id="KW-0808">Transferase</keyword>
<dbReference type="Gene3D" id="3.40.630.30">
    <property type="match status" value="1"/>
</dbReference>
<name>A0A5C8IY05_9BACT</name>
<organism evidence="4 5">
    <name type="scientific">Pontibacter qinzhouensis</name>
    <dbReference type="NCBI Taxonomy" id="2603253"/>
    <lineage>
        <taxon>Bacteria</taxon>
        <taxon>Pseudomonadati</taxon>
        <taxon>Bacteroidota</taxon>
        <taxon>Cytophagia</taxon>
        <taxon>Cytophagales</taxon>
        <taxon>Hymenobacteraceae</taxon>
        <taxon>Pontibacter</taxon>
    </lineage>
</organism>
<dbReference type="AlphaFoldDB" id="A0A5C8IY05"/>
<sequence>MNKPEIIFRDGTPADAGMLAALGWQTFEEAFGSYNDPEDMLAFKPTMFSLQLQAEELAEQETEFVIAEADGVPVAYMKLNWDAPPAAINGHRPMQISRLFLLQHWTGKGLGDRLMQVALDRARRWGHQVVWLTVWSKNERALCFYKRHGFRIVGELDFYLGKDVQLDYYMQRKV</sequence>
<keyword evidence="5" id="KW-1185">Reference proteome</keyword>
<feature type="domain" description="N-acetyltransferase" evidence="3">
    <location>
        <begin position="6"/>
        <end position="174"/>
    </location>
</feature>
<evidence type="ECO:0000259" key="3">
    <source>
        <dbReference type="PROSITE" id="PS51186"/>
    </source>
</evidence>
<comment type="caution">
    <text evidence="4">The sequence shown here is derived from an EMBL/GenBank/DDBJ whole genome shotgun (WGS) entry which is preliminary data.</text>
</comment>
<dbReference type="CDD" id="cd04301">
    <property type="entry name" value="NAT_SF"/>
    <property type="match status" value="1"/>
</dbReference>
<dbReference type="InterPro" id="IPR050832">
    <property type="entry name" value="Bact_Acetyltransf"/>
</dbReference>
<dbReference type="Proteomes" id="UP000321926">
    <property type="component" value="Unassembled WGS sequence"/>
</dbReference>
<keyword evidence="2" id="KW-0012">Acyltransferase</keyword>
<dbReference type="PANTHER" id="PTHR43877">
    <property type="entry name" value="AMINOALKYLPHOSPHONATE N-ACETYLTRANSFERASE-RELATED-RELATED"/>
    <property type="match status" value="1"/>
</dbReference>
<dbReference type="PROSITE" id="PS51186">
    <property type="entry name" value="GNAT"/>
    <property type="match status" value="1"/>
</dbReference>
<dbReference type="SUPFAM" id="SSF55729">
    <property type="entry name" value="Acyl-CoA N-acyltransferases (Nat)"/>
    <property type="match status" value="1"/>
</dbReference>
<accession>A0A5C8IY05</accession>
<dbReference type="OrthoDB" id="7205533at2"/>
<gene>
    <name evidence="4" type="ORF">FVR03_21820</name>
</gene>
<proteinExistence type="predicted"/>
<dbReference type="InterPro" id="IPR000182">
    <property type="entry name" value="GNAT_dom"/>
</dbReference>
<evidence type="ECO:0000256" key="2">
    <source>
        <dbReference type="ARBA" id="ARBA00023315"/>
    </source>
</evidence>
<protein>
    <submittedName>
        <fullName evidence="4">GNAT family N-acetyltransferase</fullName>
    </submittedName>
</protein>
<dbReference type="EMBL" id="VRTY01000128">
    <property type="protein sequence ID" value="TXK26428.1"/>
    <property type="molecule type" value="Genomic_DNA"/>
</dbReference>
<evidence type="ECO:0000256" key="1">
    <source>
        <dbReference type="ARBA" id="ARBA00022679"/>
    </source>
</evidence>
<dbReference type="GO" id="GO:0016747">
    <property type="term" value="F:acyltransferase activity, transferring groups other than amino-acyl groups"/>
    <property type="evidence" value="ECO:0007669"/>
    <property type="project" value="InterPro"/>
</dbReference>
<dbReference type="Pfam" id="PF00583">
    <property type="entry name" value="Acetyltransf_1"/>
    <property type="match status" value="1"/>
</dbReference>
<dbReference type="InterPro" id="IPR016181">
    <property type="entry name" value="Acyl_CoA_acyltransferase"/>
</dbReference>
<evidence type="ECO:0000313" key="4">
    <source>
        <dbReference type="EMBL" id="TXK26428.1"/>
    </source>
</evidence>
<dbReference type="RefSeq" id="WP_147923899.1">
    <property type="nucleotide sequence ID" value="NZ_VRTY01000128.1"/>
</dbReference>
<evidence type="ECO:0000313" key="5">
    <source>
        <dbReference type="Proteomes" id="UP000321926"/>
    </source>
</evidence>
<reference evidence="4 5" key="1">
    <citation type="submission" date="2019-08" db="EMBL/GenBank/DDBJ databases">
        <authorList>
            <person name="Shi S."/>
        </authorList>
    </citation>
    <scope>NUCLEOTIDE SEQUENCE [LARGE SCALE GENOMIC DNA]</scope>
    <source>
        <strain evidence="4 5">GY10130</strain>
    </source>
</reference>